<gene>
    <name evidence="3" type="ORF">WICPIJ_008887</name>
</gene>
<dbReference type="SUPFAM" id="SSF48065">
    <property type="entry name" value="DBL homology domain (DH-domain)"/>
    <property type="match status" value="1"/>
</dbReference>
<keyword evidence="4" id="KW-1185">Reference proteome</keyword>
<dbReference type="Proteomes" id="UP000774326">
    <property type="component" value="Unassembled WGS sequence"/>
</dbReference>
<dbReference type="GO" id="GO:0005085">
    <property type="term" value="F:guanyl-nucleotide exchange factor activity"/>
    <property type="evidence" value="ECO:0007669"/>
    <property type="project" value="InterPro"/>
</dbReference>
<dbReference type="InterPro" id="IPR051092">
    <property type="entry name" value="FYVE_RhoGEF_PH"/>
</dbReference>
<dbReference type="PANTHER" id="PTHR12673:SF159">
    <property type="entry name" value="LD03170P"/>
    <property type="match status" value="1"/>
</dbReference>
<reference evidence="3" key="1">
    <citation type="journal article" date="2021" name="Open Biol.">
        <title>Shared evolutionary footprints suggest mitochondrial oxidative damage underlies multiple complex I losses in fungi.</title>
        <authorList>
            <person name="Schikora-Tamarit M.A."/>
            <person name="Marcet-Houben M."/>
            <person name="Nosek J."/>
            <person name="Gabaldon T."/>
        </authorList>
    </citation>
    <scope>NUCLEOTIDE SEQUENCE</scope>
    <source>
        <strain evidence="3">CBS2887</strain>
    </source>
</reference>
<dbReference type="AlphaFoldDB" id="A0A9P8PVB6"/>
<dbReference type="PANTHER" id="PTHR12673">
    <property type="entry name" value="FACIOGENITAL DYSPLASIA PROTEIN"/>
    <property type="match status" value="1"/>
</dbReference>
<dbReference type="GO" id="GO:0005737">
    <property type="term" value="C:cytoplasm"/>
    <property type="evidence" value="ECO:0007669"/>
    <property type="project" value="TreeGrafter"/>
</dbReference>
<dbReference type="Gene3D" id="1.20.900.10">
    <property type="entry name" value="Dbl homology (DH) domain"/>
    <property type="match status" value="1"/>
</dbReference>
<evidence type="ECO:0000256" key="1">
    <source>
        <dbReference type="SAM" id="MobiDB-lite"/>
    </source>
</evidence>
<proteinExistence type="predicted"/>
<dbReference type="EMBL" id="JAEUBG010005120">
    <property type="protein sequence ID" value="KAH3678252.1"/>
    <property type="molecule type" value="Genomic_DNA"/>
</dbReference>
<evidence type="ECO:0000259" key="2">
    <source>
        <dbReference type="PROSITE" id="PS50010"/>
    </source>
</evidence>
<evidence type="ECO:0000313" key="3">
    <source>
        <dbReference type="EMBL" id="KAH3678252.1"/>
    </source>
</evidence>
<feature type="domain" description="DH" evidence="2">
    <location>
        <begin position="224"/>
        <end position="450"/>
    </location>
</feature>
<organism evidence="3 4">
    <name type="scientific">Wickerhamomyces pijperi</name>
    <name type="common">Yeast</name>
    <name type="synonym">Pichia pijperi</name>
    <dbReference type="NCBI Taxonomy" id="599730"/>
    <lineage>
        <taxon>Eukaryota</taxon>
        <taxon>Fungi</taxon>
        <taxon>Dikarya</taxon>
        <taxon>Ascomycota</taxon>
        <taxon>Saccharomycotina</taxon>
        <taxon>Saccharomycetes</taxon>
        <taxon>Phaffomycetales</taxon>
        <taxon>Wickerhamomycetaceae</taxon>
        <taxon>Wickerhamomyces</taxon>
    </lineage>
</organism>
<evidence type="ECO:0000313" key="4">
    <source>
        <dbReference type="Proteomes" id="UP000774326"/>
    </source>
</evidence>
<dbReference type="Pfam" id="PF00621">
    <property type="entry name" value="RhoGEF"/>
    <property type="match status" value="1"/>
</dbReference>
<feature type="compositionally biased region" description="Basic residues" evidence="1">
    <location>
        <begin position="763"/>
        <end position="772"/>
    </location>
</feature>
<sequence>MLSQIQTATSQSCIDSSFIGSQLATAAANIVSRPPSSSAGSIQSSNPDLFRIDTSFYLSQSKLGKPKKRKLPEHKTANKEEEEDGQQKLQLLLLELTSGSNVSLLLPENENMAGLDPDTIEDHGLSLINETTSPLFRNIRSPLSVGGCPTDIVLDTQETDLEFINDLPNSLITFAYQKISAELAKSAGSLGEYTEFTRSSQLSPNGFLHTKFEALSPTSKRLFTRRNVIEEIIDTEEAYVSSLKMLSGIYLGSIISKGNNGIPVRQLLQYVDLLIHTHESFLCDLRKLYSISYRAGEECNSLVHTFPNSIYSASYGRAQSLITPTSPLMAALVGELMSKKLIGVYIYQEYSSIHDSVLKLINSKEDDPEIGKTLTRGYQHFLEASQGSNGKMDLSLGSLIQRPIGRLGRYKLFLETLVKLTPADEDEASHLKLQASLASIDYSIKEVNRYGAQEKIRANTLYKNLNFESGAKLNFPVEYLGMPLLLGSLHVSWAADTENHITTELLGAFLFKTHLILATVNKSTNFEVRFLVPLSVSKLVESFDTSGGIFTDHENSFKLRFETNFTIVELLLTQANSLENAVWKDKLDILINHVNGPYPLDYSASKFNEEQGTNSSTIIPSQDIQFYDAKVDRVRKPMSIRSKSYIHLHYHYHRHNDKSLDIFNRCYFSVVIPVKVEKSNSVDNYGSMRFKSFKSQIHQSTESEDGNSTTQVVLLKDIDKVKIETHLEDLWSEELLSATALAIKKGKPSSISRNPAYVSHTGSKGKKPKRKDHHEQSLPTEPTIPTDLEELLEKPLTETCPTDNYTNGGTVRSKKSSTRVSLIRRTSIVFGDALKSILNGSSSSSTTTTTSN</sequence>
<dbReference type="PROSITE" id="PS50010">
    <property type="entry name" value="DH_2"/>
    <property type="match status" value="1"/>
</dbReference>
<dbReference type="SMART" id="SM00325">
    <property type="entry name" value="RhoGEF"/>
    <property type="match status" value="1"/>
</dbReference>
<dbReference type="InterPro" id="IPR035899">
    <property type="entry name" value="DBL_dom_sf"/>
</dbReference>
<name>A0A9P8PVB6_WICPI</name>
<dbReference type="InterPro" id="IPR000219">
    <property type="entry name" value="DH_dom"/>
</dbReference>
<feature type="region of interest" description="Disordered" evidence="1">
    <location>
        <begin position="748"/>
        <end position="785"/>
    </location>
</feature>
<reference evidence="3" key="2">
    <citation type="submission" date="2021-01" db="EMBL/GenBank/DDBJ databases">
        <authorList>
            <person name="Schikora-Tamarit M.A."/>
        </authorList>
    </citation>
    <scope>NUCLEOTIDE SEQUENCE</scope>
    <source>
        <strain evidence="3">CBS2887</strain>
    </source>
</reference>
<protein>
    <recommendedName>
        <fullName evidence="2">DH domain-containing protein</fullName>
    </recommendedName>
</protein>
<comment type="caution">
    <text evidence="3">The sequence shown here is derived from an EMBL/GenBank/DDBJ whole genome shotgun (WGS) entry which is preliminary data.</text>
</comment>
<dbReference type="OrthoDB" id="8059989at2759"/>
<feature type="region of interest" description="Disordered" evidence="1">
    <location>
        <begin position="63"/>
        <end position="86"/>
    </location>
</feature>
<accession>A0A9P8PVB6</accession>